<protein>
    <submittedName>
        <fullName evidence="1">Uncharacterized protein</fullName>
    </submittedName>
</protein>
<proteinExistence type="predicted"/>
<gene>
    <name evidence="1" type="ORF">CRN52_13130</name>
</gene>
<name>A0A2S3R1P1_VIBVL</name>
<dbReference type="RefSeq" id="WP_146043676.1">
    <property type="nucleotide sequence ID" value="NZ_PDGH01000101.1"/>
</dbReference>
<dbReference type="AlphaFoldDB" id="A0A2S3R1P1"/>
<accession>A0A2S3R1P1</accession>
<dbReference type="Proteomes" id="UP000237466">
    <property type="component" value="Unassembled WGS sequence"/>
</dbReference>
<reference evidence="1 2" key="1">
    <citation type="journal article" date="2018" name="Front. Microbiol.">
        <title>Phylogeny of Vibrio vulnificus from the Analysis of the Core-Genome: Implications for Intra-Species Taxonomy.</title>
        <authorList>
            <person name="Roig F.J."/>
            <person name="Gonzalez-Candelas F."/>
            <person name="Sanjuan E."/>
            <person name="Fouz B."/>
            <person name="Feil E.J."/>
            <person name="Llorens C."/>
            <person name="Baker-Austin C."/>
            <person name="Oliver J.D."/>
            <person name="Danin-Poleg Y."/>
            <person name="Gibas C.J."/>
            <person name="Kashi Y."/>
            <person name="Gulig P.A."/>
            <person name="Morrison S.S."/>
            <person name="Amaro C."/>
        </authorList>
    </citation>
    <scope>NUCLEOTIDE SEQUENCE [LARGE SCALE GENOMIC DNA]</scope>
    <source>
        <strain evidence="1 2">CECT4608</strain>
    </source>
</reference>
<sequence>MKSSIITGVFLAFGIVSSGVASVDVSLPTNEILQTSTNLSINRIVVPSMLRLEDGRIASGPQEARLINNPNSDNPLVIVGTNQKPVTLQAGDSIIYSESAGGAIIRPGNGVILDLDLDDGSKDTEIQVRPLGSNHGDSVKYDLILDDIKSVWDKSGWQVLYSSESGCQFGFCPSKKAYGSFDTVVQVVKYAAEEYCSGSGYRLKGSSCIKESSTSPYERCSYGYTKVDSKCVKTTQSDPIQKCPNSKYKSGSQCFDTYRSSCPSTHYLSSDSTDGHCYPNSVTVPNGQSCPASYPYAGGGNNTDTTCFSVDTNGGPGRNSRVESWCKVGDVGGGGYGGMPWCYNPSKGFASEETCKSGVFNSTTRKCESTLVKETSLACNSGTLTDGVCKSTYVREVEYRCSNGDLMNNRNCEKVTTMKKSVVESNVKQGTTLLKVRNSKV</sequence>
<evidence type="ECO:0000313" key="1">
    <source>
        <dbReference type="EMBL" id="POB47015.1"/>
    </source>
</evidence>
<organism evidence="1 2">
    <name type="scientific">Vibrio vulnificus</name>
    <dbReference type="NCBI Taxonomy" id="672"/>
    <lineage>
        <taxon>Bacteria</taxon>
        <taxon>Pseudomonadati</taxon>
        <taxon>Pseudomonadota</taxon>
        <taxon>Gammaproteobacteria</taxon>
        <taxon>Vibrionales</taxon>
        <taxon>Vibrionaceae</taxon>
        <taxon>Vibrio</taxon>
    </lineage>
</organism>
<evidence type="ECO:0000313" key="2">
    <source>
        <dbReference type="Proteomes" id="UP000237466"/>
    </source>
</evidence>
<dbReference type="EMBL" id="PDGH01000101">
    <property type="protein sequence ID" value="POB47015.1"/>
    <property type="molecule type" value="Genomic_DNA"/>
</dbReference>
<comment type="caution">
    <text evidence="1">The sequence shown here is derived from an EMBL/GenBank/DDBJ whole genome shotgun (WGS) entry which is preliminary data.</text>
</comment>